<dbReference type="Pfam" id="PF11726">
    <property type="entry name" value="YagK_YfjJ_C"/>
    <property type="match status" value="1"/>
</dbReference>
<proteinExistence type="predicted"/>
<comment type="caution">
    <text evidence="2">The sequence shown here is derived from an EMBL/GenBank/DDBJ whole genome shotgun (WGS) entry which is preliminary data.</text>
</comment>
<gene>
    <name evidence="2" type="ORF">FOF44_10235</name>
</gene>
<dbReference type="AlphaFoldDB" id="A0A557P6J6"/>
<protein>
    <submittedName>
        <fullName evidence="2">Inovirus Gp2 family protein</fullName>
    </submittedName>
</protein>
<dbReference type="EMBL" id="VMKJ01000018">
    <property type="protein sequence ID" value="TVO36275.1"/>
    <property type="molecule type" value="Genomic_DNA"/>
</dbReference>
<evidence type="ECO:0000313" key="2">
    <source>
        <dbReference type="EMBL" id="TVO36275.1"/>
    </source>
</evidence>
<sequence>MNALPAISQLLNVPISHETYQVDMMNDKPMPYPSSDANHAILFECQKALDDTVRQHPVRLMTSVLLYHPNGYRPVELCWEQAPNREHLTQPQPNKQEPDTLIASFFERLNIQIEQNFLSRRVKLKQRVSNKPYHAISKRLTPHHTIVVFFFNKSDYASLGRDTGHSRYLRTCIFNAWHSTIGIECDNYCWPNPWISISEGLVINARVDKPEDNLHAMHNQLSWLAHASLGDFPITYWHY</sequence>
<organism evidence="2 3">
    <name type="scientific">Vibrio algivorus</name>
    <dbReference type="NCBI Taxonomy" id="1667024"/>
    <lineage>
        <taxon>Bacteria</taxon>
        <taxon>Pseudomonadati</taxon>
        <taxon>Pseudomonadota</taxon>
        <taxon>Gammaproteobacteria</taxon>
        <taxon>Vibrionales</taxon>
        <taxon>Vibrionaceae</taxon>
        <taxon>Vibrio</taxon>
    </lineage>
</organism>
<dbReference type="Proteomes" id="UP000319828">
    <property type="component" value="Unassembled WGS sequence"/>
</dbReference>
<feature type="domain" description="YagK/YfjJ C-terminal" evidence="1">
    <location>
        <begin position="88"/>
        <end position="226"/>
    </location>
</feature>
<accession>A0A557P6J6</accession>
<name>A0A557P6J6_9VIBR</name>
<reference evidence="2 3" key="1">
    <citation type="submission" date="2019-07" db="EMBL/GenBank/DDBJ databases">
        <title>The draft genome sequence of Vibrio algivorus M1486.</title>
        <authorList>
            <person name="Meng X."/>
        </authorList>
    </citation>
    <scope>NUCLEOTIDE SEQUENCE [LARGE SCALE GENOMIC DNA]</scope>
    <source>
        <strain evidence="2 3">M1486</strain>
    </source>
</reference>
<dbReference type="InterPro" id="IPR057271">
    <property type="entry name" value="YagK_YfjJ_C"/>
</dbReference>
<evidence type="ECO:0000259" key="1">
    <source>
        <dbReference type="Pfam" id="PF11726"/>
    </source>
</evidence>
<evidence type="ECO:0000313" key="3">
    <source>
        <dbReference type="Proteomes" id="UP000319828"/>
    </source>
</evidence>
<dbReference type="RefSeq" id="WP_144388270.1">
    <property type="nucleotide sequence ID" value="NZ_CANNCB010000006.1"/>
</dbReference>